<gene>
    <name evidence="2" type="ORF">EPI10_022825</name>
</gene>
<dbReference type="OrthoDB" id="1750196at2759"/>
<comment type="caution">
    <text evidence="2">The sequence shown here is derived from an EMBL/GenBank/DDBJ whole genome shotgun (WGS) entry which is preliminary data.</text>
</comment>
<sequence length="242" mass="27924">MQPEEYLQRPPVKIRPQQGQDDARPPMSFHVGSGSQPEDSPANPVMPDLDIAEKMGLRIESSRQLEDRCKWLEEKFKALENFDHHHGIDVKDLSLVPDLVLPHKFKMPEFEKYSGTSCPEAHITMFCRRVAGYVSNDQLLIHCFQESLVGAAARCHVTDMAPDRITLQSTEKRLNESFKQYTQRWREVVMEVQPPLLKKETTLLFINTLKASFITHMIGSTTKSFTDIIMAREMIERGKRKR</sequence>
<name>A0A5B6VTK2_9ROSI</name>
<reference evidence="3" key="1">
    <citation type="journal article" date="2019" name="Plant Biotechnol. J.">
        <title>Genome sequencing of the Australian wild diploid species Gossypium australe highlights disease resistance and delayed gland morphogenesis.</title>
        <authorList>
            <person name="Cai Y."/>
            <person name="Cai X."/>
            <person name="Wang Q."/>
            <person name="Wang P."/>
            <person name="Zhang Y."/>
            <person name="Cai C."/>
            <person name="Xu Y."/>
            <person name="Wang K."/>
            <person name="Zhou Z."/>
            <person name="Wang C."/>
            <person name="Geng S."/>
            <person name="Li B."/>
            <person name="Dong Q."/>
            <person name="Hou Y."/>
            <person name="Wang H."/>
            <person name="Ai P."/>
            <person name="Liu Z."/>
            <person name="Yi F."/>
            <person name="Sun M."/>
            <person name="An G."/>
            <person name="Cheng J."/>
            <person name="Zhang Y."/>
            <person name="Shi Q."/>
            <person name="Xie Y."/>
            <person name="Shi X."/>
            <person name="Chang Y."/>
            <person name="Huang F."/>
            <person name="Chen Y."/>
            <person name="Hong S."/>
            <person name="Mi L."/>
            <person name="Sun Q."/>
            <person name="Zhang L."/>
            <person name="Zhou B."/>
            <person name="Peng R."/>
            <person name="Zhang X."/>
            <person name="Liu F."/>
        </authorList>
    </citation>
    <scope>NUCLEOTIDE SEQUENCE [LARGE SCALE GENOMIC DNA]</scope>
    <source>
        <strain evidence="3">cv. PA1801</strain>
    </source>
</reference>
<proteinExistence type="predicted"/>
<dbReference type="Proteomes" id="UP000325315">
    <property type="component" value="Unassembled WGS sequence"/>
</dbReference>
<evidence type="ECO:0000256" key="1">
    <source>
        <dbReference type="SAM" id="MobiDB-lite"/>
    </source>
</evidence>
<accession>A0A5B6VTK2</accession>
<evidence type="ECO:0000313" key="2">
    <source>
        <dbReference type="EMBL" id="KAA3472338.1"/>
    </source>
</evidence>
<dbReference type="EMBL" id="SMMG02000005">
    <property type="protein sequence ID" value="KAA3472338.1"/>
    <property type="molecule type" value="Genomic_DNA"/>
</dbReference>
<feature type="region of interest" description="Disordered" evidence="1">
    <location>
        <begin position="1"/>
        <end position="47"/>
    </location>
</feature>
<organism evidence="2 3">
    <name type="scientific">Gossypium australe</name>
    <dbReference type="NCBI Taxonomy" id="47621"/>
    <lineage>
        <taxon>Eukaryota</taxon>
        <taxon>Viridiplantae</taxon>
        <taxon>Streptophyta</taxon>
        <taxon>Embryophyta</taxon>
        <taxon>Tracheophyta</taxon>
        <taxon>Spermatophyta</taxon>
        <taxon>Magnoliopsida</taxon>
        <taxon>eudicotyledons</taxon>
        <taxon>Gunneridae</taxon>
        <taxon>Pentapetalae</taxon>
        <taxon>rosids</taxon>
        <taxon>malvids</taxon>
        <taxon>Malvales</taxon>
        <taxon>Malvaceae</taxon>
        <taxon>Malvoideae</taxon>
        <taxon>Gossypium</taxon>
    </lineage>
</organism>
<dbReference type="PANTHER" id="PTHR33223">
    <property type="entry name" value="CCHC-TYPE DOMAIN-CONTAINING PROTEIN"/>
    <property type="match status" value="1"/>
</dbReference>
<dbReference type="PANTHER" id="PTHR33223:SF8">
    <property type="entry name" value="OS04G0172440 PROTEIN"/>
    <property type="match status" value="1"/>
</dbReference>
<dbReference type="AlphaFoldDB" id="A0A5B6VTK2"/>
<evidence type="ECO:0000313" key="3">
    <source>
        <dbReference type="Proteomes" id="UP000325315"/>
    </source>
</evidence>
<keyword evidence="3" id="KW-1185">Reference proteome</keyword>
<protein>
    <submittedName>
        <fullName evidence="2">Gag-pro-like protein</fullName>
    </submittedName>
</protein>